<comment type="pathway">
    <text evidence="1 10">Amino-acid biosynthesis; L-histidine biosynthesis; L-histidine from 5-phospho-alpha-D-ribose 1-diphosphate: step 5/9.</text>
</comment>
<reference evidence="13 14" key="2">
    <citation type="submission" date="2020-03" db="EMBL/GenBank/DDBJ databases">
        <title>Campylobacter portucalensis sp. nov., a new species of Campylobacter isolated from the reproductive tract of bulls.</title>
        <authorList>
            <person name="Silva M.F."/>
            <person name="Pereira G."/>
            <person name="Carneiro C."/>
            <person name="Hemphill A."/>
            <person name="Mateus L."/>
            <person name="Lopes-Da-Costa L."/>
            <person name="Silva E."/>
        </authorList>
    </citation>
    <scope>NUCLEOTIDE SEQUENCE [LARGE SCALE GENOMIC DNA]</scope>
    <source>
        <strain evidence="13 14">FMV-PI01</strain>
    </source>
</reference>
<dbReference type="EMBL" id="VWSJ01000001">
    <property type="protein sequence ID" value="MSN95600.1"/>
    <property type="molecule type" value="Genomic_DNA"/>
</dbReference>
<keyword evidence="10" id="KW-0963">Cytoplasm</keyword>
<keyword evidence="5 10" id="KW-0315">Glutamine amidotransferase</keyword>
<comment type="subcellular location">
    <subcellularLocation>
        <location evidence="10">Cytoplasm</location>
    </subcellularLocation>
</comment>
<dbReference type="InterPro" id="IPR010139">
    <property type="entry name" value="Imidazole-glycPsynth_HisH"/>
</dbReference>
<feature type="active site" evidence="10 11">
    <location>
        <position position="183"/>
    </location>
</feature>
<comment type="catalytic activity">
    <reaction evidence="8 10">
        <text>5-[(5-phospho-1-deoxy-D-ribulos-1-ylimino)methylamino]-1-(5-phospho-beta-D-ribosyl)imidazole-4-carboxamide + L-glutamine = D-erythro-1-(imidazol-4-yl)glycerol 3-phosphate + 5-amino-1-(5-phospho-beta-D-ribosyl)imidazole-4-carboxamide + L-glutamate + H(+)</text>
        <dbReference type="Rhea" id="RHEA:24793"/>
        <dbReference type="ChEBI" id="CHEBI:15378"/>
        <dbReference type="ChEBI" id="CHEBI:29985"/>
        <dbReference type="ChEBI" id="CHEBI:58278"/>
        <dbReference type="ChEBI" id="CHEBI:58359"/>
        <dbReference type="ChEBI" id="CHEBI:58475"/>
        <dbReference type="ChEBI" id="CHEBI:58525"/>
        <dbReference type="EC" id="4.3.2.10"/>
    </reaction>
</comment>
<dbReference type="InterPro" id="IPR017926">
    <property type="entry name" value="GATASE"/>
</dbReference>
<dbReference type="Pfam" id="PF00117">
    <property type="entry name" value="GATase"/>
    <property type="match status" value="1"/>
</dbReference>
<organism evidence="13 14">
    <name type="scientific">Campylobacter portucalensis</name>
    <dbReference type="NCBI Taxonomy" id="2608384"/>
    <lineage>
        <taxon>Bacteria</taxon>
        <taxon>Pseudomonadati</taxon>
        <taxon>Campylobacterota</taxon>
        <taxon>Epsilonproteobacteria</taxon>
        <taxon>Campylobacterales</taxon>
        <taxon>Campylobacteraceae</taxon>
        <taxon>Campylobacter</taxon>
    </lineage>
</organism>
<protein>
    <recommendedName>
        <fullName evidence="10">Imidazole glycerol phosphate synthase subunit HisH</fullName>
        <ecNumber evidence="10">4.3.2.10</ecNumber>
    </recommendedName>
    <alternativeName>
        <fullName evidence="10">IGP synthase glutaminase subunit</fullName>
        <ecNumber evidence="10">3.5.1.2</ecNumber>
    </alternativeName>
    <alternativeName>
        <fullName evidence="10">IGP synthase subunit HisH</fullName>
    </alternativeName>
    <alternativeName>
        <fullName evidence="10">ImGP synthase subunit HisH</fullName>
        <shortName evidence="10">IGPS subunit HisH</shortName>
    </alternativeName>
</protein>
<keyword evidence="3 10" id="KW-0028">Amino-acid biosynthesis</keyword>
<dbReference type="AlphaFoldDB" id="A0A6L5WF57"/>
<keyword evidence="6 10" id="KW-0368">Histidine biosynthesis</keyword>
<dbReference type="GO" id="GO:0004359">
    <property type="term" value="F:glutaminase activity"/>
    <property type="evidence" value="ECO:0007669"/>
    <property type="project" value="UniProtKB-EC"/>
</dbReference>
<dbReference type="GO" id="GO:0016829">
    <property type="term" value="F:lyase activity"/>
    <property type="evidence" value="ECO:0007669"/>
    <property type="project" value="UniProtKB-KW"/>
</dbReference>
<keyword evidence="4 10" id="KW-0378">Hydrolase</keyword>
<comment type="function">
    <text evidence="10">IGPS catalyzes the conversion of PRFAR and glutamine to IGP, AICAR and glutamate. The HisH subunit catalyzes the hydrolysis of glutamine to glutamate and ammonia as part of the synthesis of IGP and AICAR. The resulting ammonia molecule is channeled to the active site of HisF.</text>
</comment>
<dbReference type="PANTHER" id="PTHR42701:SF1">
    <property type="entry name" value="IMIDAZOLE GLYCEROL PHOSPHATE SYNTHASE SUBUNIT HISH"/>
    <property type="match status" value="1"/>
</dbReference>
<evidence type="ECO:0000256" key="11">
    <source>
        <dbReference type="PIRSR" id="PIRSR000495-1"/>
    </source>
</evidence>
<evidence type="ECO:0000313" key="14">
    <source>
        <dbReference type="Proteomes" id="UP000476338"/>
    </source>
</evidence>
<dbReference type="NCBIfam" id="TIGR01855">
    <property type="entry name" value="IMP_synth_hisH"/>
    <property type="match status" value="1"/>
</dbReference>
<dbReference type="Gene3D" id="3.40.50.880">
    <property type="match status" value="1"/>
</dbReference>
<evidence type="ECO:0000313" key="13">
    <source>
        <dbReference type="EMBL" id="MSN95600.1"/>
    </source>
</evidence>
<dbReference type="PIRSF" id="PIRSF000495">
    <property type="entry name" value="Amidotransf_hisH"/>
    <property type="match status" value="1"/>
</dbReference>
<dbReference type="UniPathway" id="UPA00031">
    <property type="reaction ID" value="UER00010"/>
</dbReference>
<evidence type="ECO:0000256" key="5">
    <source>
        <dbReference type="ARBA" id="ARBA00022962"/>
    </source>
</evidence>
<dbReference type="Proteomes" id="UP000476338">
    <property type="component" value="Unassembled WGS sequence"/>
</dbReference>
<evidence type="ECO:0000256" key="6">
    <source>
        <dbReference type="ARBA" id="ARBA00023102"/>
    </source>
</evidence>
<proteinExistence type="inferred from homology"/>
<dbReference type="PROSITE" id="PS51273">
    <property type="entry name" value="GATASE_TYPE_1"/>
    <property type="match status" value="1"/>
</dbReference>
<evidence type="ECO:0000256" key="8">
    <source>
        <dbReference type="ARBA" id="ARBA00047838"/>
    </source>
</evidence>
<dbReference type="InterPro" id="IPR029062">
    <property type="entry name" value="Class_I_gatase-like"/>
</dbReference>
<dbReference type="GO" id="GO:0000107">
    <property type="term" value="F:imidazoleglycerol-phosphate synthase activity"/>
    <property type="evidence" value="ECO:0007669"/>
    <property type="project" value="UniProtKB-UniRule"/>
</dbReference>
<name>A0A6L5WF57_9BACT</name>
<dbReference type="CDD" id="cd01748">
    <property type="entry name" value="GATase1_IGP_Synthase"/>
    <property type="match status" value="1"/>
</dbReference>
<feature type="active site" evidence="10 11">
    <location>
        <position position="185"/>
    </location>
</feature>
<evidence type="ECO:0000256" key="10">
    <source>
        <dbReference type="HAMAP-Rule" id="MF_00278"/>
    </source>
</evidence>
<dbReference type="SUPFAM" id="SSF52317">
    <property type="entry name" value="Class I glutamine amidotransferase-like"/>
    <property type="match status" value="1"/>
</dbReference>
<accession>A0A6L5WF57</accession>
<evidence type="ECO:0000256" key="7">
    <source>
        <dbReference type="ARBA" id="ARBA00023239"/>
    </source>
</evidence>
<dbReference type="HAMAP" id="MF_00278">
    <property type="entry name" value="HisH"/>
    <property type="match status" value="1"/>
</dbReference>
<dbReference type="RefSeq" id="WP_154569875.1">
    <property type="nucleotide sequence ID" value="NZ_VWSJ01000001.1"/>
</dbReference>
<dbReference type="EC" id="4.3.2.10" evidence="10"/>
<evidence type="ECO:0000256" key="1">
    <source>
        <dbReference type="ARBA" id="ARBA00005091"/>
    </source>
</evidence>
<evidence type="ECO:0000259" key="12">
    <source>
        <dbReference type="Pfam" id="PF00117"/>
    </source>
</evidence>
<evidence type="ECO:0000256" key="3">
    <source>
        <dbReference type="ARBA" id="ARBA00022605"/>
    </source>
</evidence>
<gene>
    <name evidence="10 13" type="primary">hisH</name>
    <name evidence="13" type="ORF">F1B92_00035</name>
</gene>
<evidence type="ECO:0000256" key="2">
    <source>
        <dbReference type="ARBA" id="ARBA00011152"/>
    </source>
</evidence>
<keyword evidence="14" id="KW-1185">Reference proteome</keyword>
<evidence type="ECO:0000256" key="9">
    <source>
        <dbReference type="ARBA" id="ARBA00049534"/>
    </source>
</evidence>
<keyword evidence="7 10" id="KW-0456">Lyase</keyword>
<evidence type="ECO:0000256" key="4">
    <source>
        <dbReference type="ARBA" id="ARBA00022801"/>
    </source>
</evidence>
<comment type="caution">
    <text evidence="13">The sequence shown here is derived from an EMBL/GenBank/DDBJ whole genome shotgun (WGS) entry which is preliminary data.</text>
</comment>
<feature type="domain" description="Glutamine amidotransferase" evidence="12">
    <location>
        <begin position="5"/>
        <end position="199"/>
    </location>
</feature>
<dbReference type="GO" id="GO:0005737">
    <property type="term" value="C:cytoplasm"/>
    <property type="evidence" value="ECO:0007669"/>
    <property type="project" value="UniProtKB-SubCell"/>
</dbReference>
<dbReference type="EC" id="3.5.1.2" evidence="10"/>
<dbReference type="GO" id="GO:0000105">
    <property type="term" value="P:L-histidine biosynthetic process"/>
    <property type="evidence" value="ECO:0007669"/>
    <property type="project" value="UniProtKB-UniRule"/>
</dbReference>
<comment type="catalytic activity">
    <reaction evidence="9 10">
        <text>L-glutamine + H2O = L-glutamate + NH4(+)</text>
        <dbReference type="Rhea" id="RHEA:15889"/>
        <dbReference type="ChEBI" id="CHEBI:15377"/>
        <dbReference type="ChEBI" id="CHEBI:28938"/>
        <dbReference type="ChEBI" id="CHEBI:29985"/>
        <dbReference type="ChEBI" id="CHEBI:58359"/>
        <dbReference type="EC" id="3.5.1.2"/>
    </reaction>
</comment>
<reference evidence="13 14" key="1">
    <citation type="submission" date="2019-09" db="EMBL/GenBank/DDBJ databases">
        <authorList>
            <person name="Silva M."/>
            <person name="Pereira G."/>
            <person name="Lopes-Da-Costa L."/>
            <person name="Silva E."/>
        </authorList>
    </citation>
    <scope>NUCLEOTIDE SEQUENCE [LARGE SCALE GENOMIC DNA]</scope>
    <source>
        <strain evidence="13 14">FMV-PI01</strain>
    </source>
</reference>
<dbReference type="PANTHER" id="PTHR42701">
    <property type="entry name" value="IMIDAZOLE GLYCEROL PHOSPHATE SYNTHASE SUBUNIT HISH"/>
    <property type="match status" value="1"/>
</dbReference>
<comment type="subunit">
    <text evidence="2 10">Heterodimer of HisH and HisF.</text>
</comment>
<feature type="active site" description="Nucleophile" evidence="10 11">
    <location>
        <position position="80"/>
    </location>
</feature>
<sequence length="201" mass="22572">MKIGVIDYGAGNLKSVVNAFEFCGVKVEIIKDGSLLLKCDKIVLPGVGAFKKAIELLRKDDLDLAIKEFISQKKPFLGICLGMQLLFERGFEFGVVDGLGVLKGDIVKFDCQNLKIPHVGWNTLNFKKNSDILNEIKSPTYLYFTHSFHVKNCDENDILATTFYGYDFVSAVSKDNVFAFQPHPEKSHEAGLRIIKNFMEI</sequence>